<dbReference type="Gene3D" id="3.90.550.10">
    <property type="entry name" value="Spore Coat Polysaccharide Biosynthesis Protein SpsA, Chain A"/>
    <property type="match status" value="1"/>
</dbReference>
<reference evidence="2 3" key="1">
    <citation type="submission" date="2018-07" db="EMBL/GenBank/DDBJ databases">
        <title>Modular assembly of carbohydrate-degrading microbial communities in the ocean.</title>
        <authorList>
            <person name="Enke T.N."/>
            <person name="Datta M.S."/>
            <person name="Schwartzman J.A."/>
            <person name="Cermak N."/>
            <person name="Schmitz D.A."/>
            <person name="Barrere J."/>
            <person name="Cordero O.X."/>
        </authorList>
    </citation>
    <scope>NUCLEOTIDE SEQUENCE [LARGE SCALE GENOMIC DNA]</scope>
    <source>
        <strain evidence="2 3">C3M10</strain>
    </source>
</reference>
<name>A0A366X9N1_9RHOB</name>
<dbReference type="EMBL" id="QOCE01000005">
    <property type="protein sequence ID" value="RBW61613.1"/>
    <property type="molecule type" value="Genomic_DNA"/>
</dbReference>
<dbReference type="OrthoDB" id="9797391at2"/>
<organism evidence="2 3">
    <name type="scientific">Phaeobacter gallaeciensis</name>
    <dbReference type="NCBI Taxonomy" id="60890"/>
    <lineage>
        <taxon>Bacteria</taxon>
        <taxon>Pseudomonadati</taxon>
        <taxon>Pseudomonadota</taxon>
        <taxon>Alphaproteobacteria</taxon>
        <taxon>Rhodobacterales</taxon>
        <taxon>Roseobacteraceae</taxon>
        <taxon>Phaeobacter</taxon>
    </lineage>
</organism>
<proteinExistence type="predicted"/>
<sequence length="281" mass="30752">MNQTLSVILPAHNEAEYIQDCARALLASAPLPAGWQTDVVIVANGCTDTTVALANGFRDAAEHLGWSWKVLDLKQGGKLGALQAGDATATGTIRAYLDADVQLDPDLLPQIVKALSADVPLYASGSPRVSRASSWITRAYARCWATLPFVTTGVPGFGLFAVNAKGRARWHDWPDIISDDTFVRLSFAPTERIRVAAGYTWPMVEGFANLVKVRRRQNAGVDEIKRKFPELMQNDDTPGVPLSGKFRRLICDPIGFGMYVTVSLAVKTPLFRDKSHWARGR</sequence>
<dbReference type="GO" id="GO:0016740">
    <property type="term" value="F:transferase activity"/>
    <property type="evidence" value="ECO:0007669"/>
    <property type="project" value="UniProtKB-KW"/>
</dbReference>
<dbReference type="Pfam" id="PF00535">
    <property type="entry name" value="Glycos_transf_2"/>
    <property type="match status" value="1"/>
</dbReference>
<dbReference type="Proteomes" id="UP000252706">
    <property type="component" value="Unassembled WGS sequence"/>
</dbReference>
<dbReference type="PANTHER" id="PTHR48090:SF7">
    <property type="entry name" value="RFBJ PROTEIN"/>
    <property type="match status" value="1"/>
</dbReference>
<accession>A0A366X9N1</accession>
<evidence type="ECO:0000313" key="2">
    <source>
        <dbReference type="EMBL" id="RBW61613.1"/>
    </source>
</evidence>
<dbReference type="SUPFAM" id="SSF53448">
    <property type="entry name" value="Nucleotide-diphospho-sugar transferases"/>
    <property type="match status" value="1"/>
</dbReference>
<dbReference type="InterPro" id="IPR029044">
    <property type="entry name" value="Nucleotide-diphossugar_trans"/>
</dbReference>
<protein>
    <submittedName>
        <fullName evidence="2">Glycosyl transferase</fullName>
    </submittedName>
</protein>
<dbReference type="InterPro" id="IPR050256">
    <property type="entry name" value="Glycosyltransferase_2"/>
</dbReference>
<dbReference type="RefSeq" id="WP_113821875.1">
    <property type="nucleotide sequence ID" value="NZ_QOCE01000005.1"/>
</dbReference>
<evidence type="ECO:0000313" key="3">
    <source>
        <dbReference type="Proteomes" id="UP000252706"/>
    </source>
</evidence>
<dbReference type="PANTHER" id="PTHR48090">
    <property type="entry name" value="UNDECAPRENYL-PHOSPHATE 4-DEOXY-4-FORMAMIDO-L-ARABINOSE TRANSFERASE-RELATED"/>
    <property type="match status" value="1"/>
</dbReference>
<evidence type="ECO:0000259" key="1">
    <source>
        <dbReference type="Pfam" id="PF00535"/>
    </source>
</evidence>
<dbReference type="InterPro" id="IPR001173">
    <property type="entry name" value="Glyco_trans_2-like"/>
</dbReference>
<comment type="caution">
    <text evidence="2">The sequence shown here is derived from an EMBL/GenBank/DDBJ whole genome shotgun (WGS) entry which is preliminary data.</text>
</comment>
<dbReference type="AlphaFoldDB" id="A0A366X9N1"/>
<keyword evidence="2" id="KW-0808">Transferase</keyword>
<gene>
    <name evidence="2" type="ORF">DS909_02575</name>
</gene>
<feature type="domain" description="Glycosyltransferase 2-like" evidence="1">
    <location>
        <begin position="6"/>
        <end position="135"/>
    </location>
</feature>